<evidence type="ECO:0000256" key="1">
    <source>
        <dbReference type="SAM" id="Phobius"/>
    </source>
</evidence>
<evidence type="ECO:0000313" key="2">
    <source>
        <dbReference type="EMBL" id="SHD75524.1"/>
    </source>
</evidence>
<keyword evidence="1" id="KW-0812">Transmembrane</keyword>
<organism evidence="2 3">
    <name type="scientific">[Clostridium] ultunense Esp</name>
    <dbReference type="NCBI Taxonomy" id="1288971"/>
    <lineage>
        <taxon>Bacteria</taxon>
        <taxon>Bacillati</taxon>
        <taxon>Bacillota</taxon>
        <taxon>Tissierellia</taxon>
        <taxon>Tissierellales</taxon>
        <taxon>Tepidimicrobiaceae</taxon>
        <taxon>Schnuerera</taxon>
    </lineage>
</organism>
<evidence type="ECO:0000313" key="3">
    <source>
        <dbReference type="Proteomes" id="UP000245423"/>
    </source>
</evidence>
<dbReference type="HOGENOM" id="CLU_2681322_0_0_9"/>
<keyword evidence="1" id="KW-1133">Transmembrane helix</keyword>
<dbReference type="Proteomes" id="UP000245423">
    <property type="component" value="Chromosome 1"/>
</dbReference>
<reference evidence="2 3" key="1">
    <citation type="submission" date="2016-11" db="EMBL/GenBank/DDBJ databases">
        <authorList>
            <person name="Manzoor S."/>
        </authorList>
    </citation>
    <scope>NUCLEOTIDE SEQUENCE [LARGE SCALE GENOMIC DNA]</scope>
    <source>
        <strain evidence="2">Clostridium ultunense strain Esp</strain>
    </source>
</reference>
<accession>M1ZJ77</accession>
<name>M1ZJ77_9FIRM</name>
<protein>
    <submittedName>
        <fullName evidence="2">Uncharacterized protein</fullName>
    </submittedName>
</protein>
<dbReference type="OrthoDB" id="1707655at2"/>
<gene>
    <name evidence="2" type="ORF">CUESP1_0125</name>
</gene>
<dbReference type="AlphaFoldDB" id="M1ZJ77"/>
<sequence>MWRATWRNRKPIKEHEKEIKKEVDKKHEEEPFEFTKEDILAMIIAGYRVIMPIVLIGALVMTIFTYVFLKFYLK</sequence>
<keyword evidence="1" id="KW-0472">Membrane</keyword>
<dbReference type="RefSeq" id="WP_005583870.1">
    <property type="nucleotide sequence ID" value="NZ_LT669839.1"/>
</dbReference>
<keyword evidence="3" id="KW-1185">Reference proteome</keyword>
<proteinExistence type="predicted"/>
<dbReference type="EMBL" id="LT669839">
    <property type="protein sequence ID" value="SHD75524.1"/>
    <property type="molecule type" value="Genomic_DNA"/>
</dbReference>
<feature type="transmembrane region" description="Helical" evidence="1">
    <location>
        <begin position="49"/>
        <end position="69"/>
    </location>
</feature>